<dbReference type="PANTHER" id="PTHR43591">
    <property type="entry name" value="METHYLTRANSFERASE"/>
    <property type="match status" value="1"/>
</dbReference>
<dbReference type="RefSeq" id="WP_251494262.1">
    <property type="nucleotide sequence ID" value="NZ_CAJSLV010000070.1"/>
</dbReference>
<dbReference type="AlphaFoldDB" id="A0A9W4GTY2"/>
<dbReference type="Gene3D" id="3.40.50.150">
    <property type="entry name" value="Vaccinia Virus protein VP39"/>
    <property type="match status" value="1"/>
</dbReference>
<comment type="caution">
    <text evidence="2">The sequence shown here is derived from an EMBL/GenBank/DDBJ whole genome shotgun (WGS) entry which is preliminary data.</text>
</comment>
<feature type="domain" description="Methyltransferase type 11" evidence="1">
    <location>
        <begin position="40"/>
        <end position="129"/>
    </location>
</feature>
<reference evidence="2" key="1">
    <citation type="submission" date="2021-05" db="EMBL/GenBank/DDBJ databases">
        <authorList>
            <person name="Arsene-Ploetze F."/>
        </authorList>
    </citation>
    <scope>NUCLEOTIDE SEQUENCE</scope>
    <source>
        <strain evidence="2">DSM 42138</strain>
    </source>
</reference>
<keyword evidence="3" id="KW-1185">Reference proteome</keyword>
<evidence type="ECO:0000313" key="2">
    <source>
        <dbReference type="EMBL" id="CAG6396250.1"/>
    </source>
</evidence>
<dbReference type="Proteomes" id="UP001152519">
    <property type="component" value="Unassembled WGS sequence"/>
</dbReference>
<evidence type="ECO:0000259" key="1">
    <source>
        <dbReference type="Pfam" id="PF08241"/>
    </source>
</evidence>
<dbReference type="EMBL" id="CAJSLV010000070">
    <property type="protein sequence ID" value="CAG6396250.1"/>
    <property type="molecule type" value="Genomic_DNA"/>
</dbReference>
<keyword evidence="2" id="KW-0808">Transferase</keyword>
<dbReference type="SUPFAM" id="SSF53335">
    <property type="entry name" value="S-adenosyl-L-methionine-dependent methyltransferases"/>
    <property type="match status" value="1"/>
</dbReference>
<dbReference type="InterPro" id="IPR013216">
    <property type="entry name" value="Methyltransf_11"/>
</dbReference>
<sequence>MLDYDVEAARYDATRGGVPRARAAARAVLALLPDRTRTLLDVGCGTGLVTERLARPGLRVFGVDAAAGMVRAAAGRVGGTVVQGNCHRLPFADESLDAVSAVWLLHLLPDALTVVAECARVLRPGGVFVTTVDKDAGHDVNSDVDELMAPYRVRRAHDAAPRVMAVACEHGLSRVGEARFTGHGQGRSPNGTAGDVSRGYFASALSLDEAQTSALAARLSGLPDPDVPRADPVYRLLALRKTG</sequence>
<name>A0A9W4GTY2_9ACTN</name>
<evidence type="ECO:0000313" key="3">
    <source>
        <dbReference type="Proteomes" id="UP001152519"/>
    </source>
</evidence>
<organism evidence="2 3">
    <name type="scientific">Actinacidiphila cocklensis</name>
    <dbReference type="NCBI Taxonomy" id="887465"/>
    <lineage>
        <taxon>Bacteria</taxon>
        <taxon>Bacillati</taxon>
        <taxon>Actinomycetota</taxon>
        <taxon>Actinomycetes</taxon>
        <taxon>Kitasatosporales</taxon>
        <taxon>Streptomycetaceae</taxon>
        <taxon>Actinacidiphila</taxon>
    </lineage>
</organism>
<gene>
    <name evidence="2" type="ORF">SCOCK_40170</name>
</gene>
<dbReference type="InterPro" id="IPR029063">
    <property type="entry name" value="SAM-dependent_MTases_sf"/>
</dbReference>
<keyword evidence="2" id="KW-0489">Methyltransferase</keyword>
<dbReference type="GO" id="GO:0008757">
    <property type="term" value="F:S-adenosylmethionine-dependent methyltransferase activity"/>
    <property type="evidence" value="ECO:0007669"/>
    <property type="project" value="InterPro"/>
</dbReference>
<accession>A0A9W4GTY2</accession>
<dbReference type="GO" id="GO:0032259">
    <property type="term" value="P:methylation"/>
    <property type="evidence" value="ECO:0007669"/>
    <property type="project" value="UniProtKB-KW"/>
</dbReference>
<dbReference type="Pfam" id="PF08241">
    <property type="entry name" value="Methyltransf_11"/>
    <property type="match status" value="1"/>
</dbReference>
<dbReference type="CDD" id="cd02440">
    <property type="entry name" value="AdoMet_MTases"/>
    <property type="match status" value="1"/>
</dbReference>
<proteinExistence type="predicted"/>
<dbReference type="PANTHER" id="PTHR43591:SF99">
    <property type="entry name" value="OS06G0646000 PROTEIN"/>
    <property type="match status" value="1"/>
</dbReference>
<protein>
    <submittedName>
        <fullName evidence="2">Methyltransferase domain-containing protein</fullName>
    </submittedName>
</protein>